<gene>
    <name evidence="2" type="primary">RvY_00708-1</name>
    <name evidence="2" type="synonym">RvY_00708.1</name>
    <name evidence="2" type="ORF">RvY_00708</name>
</gene>
<name>A0A1D1UJX9_RAMVA</name>
<dbReference type="AlphaFoldDB" id="A0A1D1UJX9"/>
<proteinExistence type="predicted"/>
<dbReference type="Proteomes" id="UP000186922">
    <property type="component" value="Unassembled WGS sequence"/>
</dbReference>
<keyword evidence="3" id="KW-1185">Reference proteome</keyword>
<dbReference type="EMBL" id="BDGG01000001">
    <property type="protein sequence ID" value="GAU87922.1"/>
    <property type="molecule type" value="Genomic_DNA"/>
</dbReference>
<sequence>MSPGLLRQPPVQPVPVFPGAFIPLPYPGVVPYFPYFDGYVPPGFISQFGGLNIVPNRFYNPGFGPPLNFPAYQRRSERASYASADHRGSGGDFQQPSSHFACPNCSEKRPASVATSVNSDLACCASCSGCDVSRPNRTETSRRKHGSTGCGASDPCRKSATQTPFDDLGVDVSALSPRSCQLYPS</sequence>
<evidence type="ECO:0000313" key="3">
    <source>
        <dbReference type="Proteomes" id="UP000186922"/>
    </source>
</evidence>
<feature type="region of interest" description="Disordered" evidence="1">
    <location>
        <begin position="134"/>
        <end position="158"/>
    </location>
</feature>
<organism evidence="2 3">
    <name type="scientific">Ramazzottius varieornatus</name>
    <name type="common">Water bear</name>
    <name type="synonym">Tardigrade</name>
    <dbReference type="NCBI Taxonomy" id="947166"/>
    <lineage>
        <taxon>Eukaryota</taxon>
        <taxon>Metazoa</taxon>
        <taxon>Ecdysozoa</taxon>
        <taxon>Tardigrada</taxon>
        <taxon>Eutardigrada</taxon>
        <taxon>Parachela</taxon>
        <taxon>Hypsibioidea</taxon>
        <taxon>Ramazzottiidae</taxon>
        <taxon>Ramazzottius</taxon>
    </lineage>
</organism>
<evidence type="ECO:0000313" key="2">
    <source>
        <dbReference type="EMBL" id="GAU87922.1"/>
    </source>
</evidence>
<comment type="caution">
    <text evidence="2">The sequence shown here is derived from an EMBL/GenBank/DDBJ whole genome shotgun (WGS) entry which is preliminary data.</text>
</comment>
<accession>A0A1D1UJX9</accession>
<protein>
    <submittedName>
        <fullName evidence="2">Uncharacterized protein</fullName>
    </submittedName>
</protein>
<reference evidence="2 3" key="1">
    <citation type="journal article" date="2016" name="Nat. Commun.">
        <title>Extremotolerant tardigrade genome and improved radiotolerance of human cultured cells by tardigrade-unique protein.</title>
        <authorList>
            <person name="Hashimoto T."/>
            <person name="Horikawa D.D."/>
            <person name="Saito Y."/>
            <person name="Kuwahara H."/>
            <person name="Kozuka-Hata H."/>
            <person name="Shin-I T."/>
            <person name="Minakuchi Y."/>
            <person name="Ohishi K."/>
            <person name="Motoyama A."/>
            <person name="Aizu T."/>
            <person name="Enomoto A."/>
            <person name="Kondo K."/>
            <person name="Tanaka S."/>
            <person name="Hara Y."/>
            <person name="Koshikawa S."/>
            <person name="Sagara H."/>
            <person name="Miura T."/>
            <person name="Yokobori S."/>
            <person name="Miyagawa K."/>
            <person name="Suzuki Y."/>
            <person name="Kubo T."/>
            <person name="Oyama M."/>
            <person name="Kohara Y."/>
            <person name="Fujiyama A."/>
            <person name="Arakawa K."/>
            <person name="Katayama T."/>
            <person name="Toyoda A."/>
            <person name="Kunieda T."/>
        </authorList>
    </citation>
    <scope>NUCLEOTIDE SEQUENCE [LARGE SCALE GENOMIC DNA]</scope>
    <source>
        <strain evidence="2 3">YOKOZUNA-1</strain>
    </source>
</reference>
<evidence type="ECO:0000256" key="1">
    <source>
        <dbReference type="SAM" id="MobiDB-lite"/>
    </source>
</evidence>